<evidence type="ECO:0000313" key="1">
    <source>
        <dbReference type="EMBL" id="KKL81197.1"/>
    </source>
</evidence>
<proteinExistence type="predicted"/>
<name>A0A0F9I1E4_9ZZZZ</name>
<sequence length="116" mass="12829">MTCLKQLLTVSLLLLLTACSGAGIAAISTIGSAAMVYGGQVIAKDTAEAENWRNNHQMLVTECNTSLLIRVRDITTTGFDETLARCDKLMLFSYNNMPEIFIERMSKRVIKLKAKK</sequence>
<gene>
    <name evidence="1" type="ORF">LCGC14_1997190</name>
</gene>
<dbReference type="AlphaFoldDB" id="A0A0F9I1E4"/>
<reference evidence="1" key="1">
    <citation type="journal article" date="2015" name="Nature">
        <title>Complex archaea that bridge the gap between prokaryotes and eukaryotes.</title>
        <authorList>
            <person name="Spang A."/>
            <person name="Saw J.H."/>
            <person name="Jorgensen S.L."/>
            <person name="Zaremba-Niedzwiedzka K."/>
            <person name="Martijn J."/>
            <person name="Lind A.E."/>
            <person name="van Eijk R."/>
            <person name="Schleper C."/>
            <person name="Guy L."/>
            <person name="Ettema T.J."/>
        </authorList>
    </citation>
    <scope>NUCLEOTIDE SEQUENCE</scope>
</reference>
<dbReference type="EMBL" id="LAZR01022636">
    <property type="protein sequence ID" value="KKL81197.1"/>
    <property type="molecule type" value="Genomic_DNA"/>
</dbReference>
<organism evidence="1">
    <name type="scientific">marine sediment metagenome</name>
    <dbReference type="NCBI Taxonomy" id="412755"/>
    <lineage>
        <taxon>unclassified sequences</taxon>
        <taxon>metagenomes</taxon>
        <taxon>ecological metagenomes</taxon>
    </lineage>
</organism>
<protein>
    <submittedName>
        <fullName evidence="1">Uncharacterized protein</fullName>
    </submittedName>
</protein>
<dbReference type="PROSITE" id="PS51257">
    <property type="entry name" value="PROKAR_LIPOPROTEIN"/>
    <property type="match status" value="1"/>
</dbReference>
<comment type="caution">
    <text evidence="1">The sequence shown here is derived from an EMBL/GenBank/DDBJ whole genome shotgun (WGS) entry which is preliminary data.</text>
</comment>
<accession>A0A0F9I1E4</accession>